<accession>A0A316VZ47</accession>
<evidence type="ECO:0000256" key="1">
    <source>
        <dbReference type="ARBA" id="ARBA00004141"/>
    </source>
</evidence>
<dbReference type="InterPro" id="IPR002110">
    <property type="entry name" value="Ankyrin_rpt"/>
</dbReference>
<dbReference type="PROSITE" id="PS50297">
    <property type="entry name" value="ANK_REP_REGION"/>
    <property type="match status" value="2"/>
</dbReference>
<protein>
    <recommendedName>
        <fullName evidence="12">Palmitoyltransferase</fullName>
        <ecNumber evidence="12">2.3.1.225</ecNumber>
    </recommendedName>
</protein>
<dbReference type="GO" id="GO:0016020">
    <property type="term" value="C:membrane"/>
    <property type="evidence" value="ECO:0007669"/>
    <property type="project" value="UniProtKB-SubCell"/>
</dbReference>
<keyword evidence="9" id="KW-0449">Lipoprotein</keyword>
<feature type="transmembrane region" description="Helical" evidence="12">
    <location>
        <begin position="379"/>
        <end position="396"/>
    </location>
</feature>
<reference evidence="14 15" key="1">
    <citation type="journal article" date="2018" name="Mol. Biol. Evol.">
        <title>Broad Genomic Sampling Reveals a Smut Pathogenic Ancestry of the Fungal Clade Ustilaginomycotina.</title>
        <authorList>
            <person name="Kijpornyongpan T."/>
            <person name="Mondo S.J."/>
            <person name="Barry K."/>
            <person name="Sandor L."/>
            <person name="Lee J."/>
            <person name="Lipzen A."/>
            <person name="Pangilinan J."/>
            <person name="LaButti K."/>
            <person name="Hainaut M."/>
            <person name="Henrissat B."/>
            <person name="Grigoriev I.V."/>
            <person name="Spatafora J.W."/>
            <person name="Aime M.C."/>
        </authorList>
    </citation>
    <scope>NUCLEOTIDE SEQUENCE [LARGE SCALE GENOMIC DNA]</scope>
    <source>
        <strain evidence="14 15">MCA 4658</strain>
    </source>
</reference>
<organism evidence="14 15">
    <name type="scientific">Ceraceosorus guamensis</name>
    <dbReference type="NCBI Taxonomy" id="1522189"/>
    <lineage>
        <taxon>Eukaryota</taxon>
        <taxon>Fungi</taxon>
        <taxon>Dikarya</taxon>
        <taxon>Basidiomycota</taxon>
        <taxon>Ustilaginomycotina</taxon>
        <taxon>Exobasidiomycetes</taxon>
        <taxon>Ceraceosorales</taxon>
        <taxon>Ceraceosoraceae</taxon>
        <taxon>Ceraceosorus</taxon>
    </lineage>
</organism>
<dbReference type="Proteomes" id="UP000245783">
    <property type="component" value="Unassembled WGS sequence"/>
</dbReference>
<keyword evidence="15" id="KW-1185">Reference proteome</keyword>
<evidence type="ECO:0000313" key="14">
    <source>
        <dbReference type="EMBL" id="PWN42178.1"/>
    </source>
</evidence>
<dbReference type="RefSeq" id="XP_025369338.1">
    <property type="nucleotide sequence ID" value="XM_025510387.1"/>
</dbReference>
<dbReference type="OrthoDB" id="6781668at2759"/>
<dbReference type="PANTHER" id="PTHR24161">
    <property type="entry name" value="ANK_REP_REGION DOMAIN-CONTAINING PROTEIN-RELATED"/>
    <property type="match status" value="1"/>
</dbReference>
<keyword evidence="7 12" id="KW-0472">Membrane</keyword>
<evidence type="ECO:0000259" key="13">
    <source>
        <dbReference type="Pfam" id="PF01529"/>
    </source>
</evidence>
<dbReference type="EMBL" id="KZ819383">
    <property type="protein sequence ID" value="PWN42178.1"/>
    <property type="molecule type" value="Genomic_DNA"/>
</dbReference>
<dbReference type="GeneID" id="37032257"/>
<keyword evidence="4" id="KW-0677">Repeat</keyword>
<dbReference type="PROSITE" id="PS50216">
    <property type="entry name" value="DHHC"/>
    <property type="match status" value="1"/>
</dbReference>
<dbReference type="InParanoid" id="A0A316VZ47"/>
<feature type="repeat" description="ANK" evidence="11">
    <location>
        <begin position="57"/>
        <end position="89"/>
    </location>
</feature>
<keyword evidence="12" id="KW-0808">Transferase</keyword>
<proteinExistence type="inferred from homology"/>
<comment type="catalytic activity">
    <reaction evidence="10 12">
        <text>L-cysteinyl-[protein] + hexadecanoyl-CoA = S-hexadecanoyl-L-cysteinyl-[protein] + CoA</text>
        <dbReference type="Rhea" id="RHEA:36683"/>
        <dbReference type="Rhea" id="RHEA-COMP:10131"/>
        <dbReference type="Rhea" id="RHEA-COMP:11032"/>
        <dbReference type="ChEBI" id="CHEBI:29950"/>
        <dbReference type="ChEBI" id="CHEBI:57287"/>
        <dbReference type="ChEBI" id="CHEBI:57379"/>
        <dbReference type="ChEBI" id="CHEBI:74151"/>
        <dbReference type="EC" id="2.3.1.225"/>
    </reaction>
</comment>
<evidence type="ECO:0000256" key="3">
    <source>
        <dbReference type="ARBA" id="ARBA00022692"/>
    </source>
</evidence>
<evidence type="ECO:0000256" key="12">
    <source>
        <dbReference type="RuleBase" id="RU079119"/>
    </source>
</evidence>
<sequence length="405" mass="44602">MPLLLLLQHDAFAAPSALDISDSQGHTPLMWAAYQGDALSVDLLLAHGANVHAKDATGLTPMHWAVVKGNRLCIRKLAGTGSDLWAKEEGGKTPREMAVELKSEAAYRKALADVGLYEDGRRKSRVAGERSARIAIVLLPFFFLGLMFTTLGALPWFVGMPFVAAEFFGMHHVITRVLLDPLEVDSLQRSTYFLGIVAGSVAWVGWEWARKVVHGERHECRLSAALLPHCVLDLAHALTTSPSATPGHALANLLFAIAFLSCSWNLFRAATLEAGFAPLPQTEAERRDVILQLVDEGKLNGTTYCITCLTRRPMRSKHCRLCKRCVARHDHHCPWVASCVGMNNHRQFIVFVGSLVIGILLFIYLVYHSQQTTTLSSLASLYGLLCSSPGPLFFSSPRHGRLQDR</sequence>
<dbReference type="EC" id="2.3.1.225" evidence="12"/>
<dbReference type="Gene3D" id="1.25.40.20">
    <property type="entry name" value="Ankyrin repeat-containing domain"/>
    <property type="match status" value="1"/>
</dbReference>
<evidence type="ECO:0000256" key="11">
    <source>
        <dbReference type="PROSITE-ProRule" id="PRU00023"/>
    </source>
</evidence>
<dbReference type="InterPro" id="IPR036770">
    <property type="entry name" value="Ankyrin_rpt-contain_sf"/>
</dbReference>
<name>A0A316VZ47_9BASI</name>
<dbReference type="STRING" id="1522189.A0A316VZ47"/>
<evidence type="ECO:0000256" key="2">
    <source>
        <dbReference type="ARBA" id="ARBA00010104"/>
    </source>
</evidence>
<dbReference type="Pfam" id="PF01529">
    <property type="entry name" value="DHHC"/>
    <property type="match status" value="1"/>
</dbReference>
<keyword evidence="12" id="KW-0012">Acyltransferase</keyword>
<evidence type="ECO:0000256" key="9">
    <source>
        <dbReference type="ARBA" id="ARBA00023288"/>
    </source>
</evidence>
<feature type="transmembrane region" description="Helical" evidence="12">
    <location>
        <begin position="348"/>
        <end position="367"/>
    </location>
</feature>
<gene>
    <name evidence="14" type="ORF">IE81DRAFT_144800</name>
</gene>
<feature type="repeat" description="ANK" evidence="11">
    <location>
        <begin position="24"/>
        <end position="56"/>
    </location>
</feature>
<comment type="similarity">
    <text evidence="2">Belongs to the DHHC palmitoyltransferase family. AKR/ZDHHC17 subfamily.</text>
</comment>
<evidence type="ECO:0000256" key="4">
    <source>
        <dbReference type="ARBA" id="ARBA00022737"/>
    </source>
</evidence>
<dbReference type="AlphaFoldDB" id="A0A316VZ47"/>
<keyword evidence="6 11" id="KW-0040">ANK repeat</keyword>
<keyword evidence="5 12" id="KW-1133">Transmembrane helix</keyword>
<keyword evidence="3 12" id="KW-0812">Transmembrane</keyword>
<dbReference type="PANTHER" id="PTHR24161:SF85">
    <property type="entry name" value="PALMITOYLTRANSFERASE HIP14"/>
    <property type="match status" value="1"/>
</dbReference>
<evidence type="ECO:0000313" key="15">
    <source>
        <dbReference type="Proteomes" id="UP000245783"/>
    </source>
</evidence>
<keyword evidence="8" id="KW-0564">Palmitate</keyword>
<comment type="domain">
    <text evidence="12">The DHHC domain is required for palmitoyltransferase activity.</text>
</comment>
<evidence type="ECO:0000256" key="6">
    <source>
        <dbReference type="ARBA" id="ARBA00023043"/>
    </source>
</evidence>
<dbReference type="InterPro" id="IPR001594">
    <property type="entry name" value="Palmitoyltrfase_DHHC"/>
</dbReference>
<feature type="transmembrane region" description="Helical" evidence="12">
    <location>
        <begin position="249"/>
        <end position="267"/>
    </location>
</feature>
<evidence type="ECO:0000256" key="10">
    <source>
        <dbReference type="ARBA" id="ARBA00048048"/>
    </source>
</evidence>
<feature type="transmembrane region" description="Helical" evidence="12">
    <location>
        <begin position="131"/>
        <end position="154"/>
    </location>
</feature>
<evidence type="ECO:0000256" key="7">
    <source>
        <dbReference type="ARBA" id="ARBA00023136"/>
    </source>
</evidence>
<dbReference type="GO" id="GO:0019706">
    <property type="term" value="F:protein-cysteine S-palmitoyltransferase activity"/>
    <property type="evidence" value="ECO:0007669"/>
    <property type="project" value="UniProtKB-EC"/>
</dbReference>
<dbReference type="Pfam" id="PF12796">
    <property type="entry name" value="Ank_2"/>
    <property type="match status" value="1"/>
</dbReference>
<dbReference type="PROSITE" id="PS50088">
    <property type="entry name" value="ANK_REPEAT"/>
    <property type="match status" value="2"/>
</dbReference>
<dbReference type="SUPFAM" id="SSF48403">
    <property type="entry name" value="Ankyrin repeat"/>
    <property type="match status" value="1"/>
</dbReference>
<feature type="domain" description="Palmitoyltransferase DHHC" evidence="13">
    <location>
        <begin position="301"/>
        <end position="369"/>
    </location>
</feature>
<dbReference type="SMART" id="SM00248">
    <property type="entry name" value="ANK"/>
    <property type="match status" value="2"/>
</dbReference>
<evidence type="ECO:0000256" key="8">
    <source>
        <dbReference type="ARBA" id="ARBA00023139"/>
    </source>
</evidence>
<comment type="subcellular location">
    <subcellularLocation>
        <location evidence="1">Membrane</location>
        <topology evidence="1">Multi-pass membrane protein</topology>
    </subcellularLocation>
</comment>
<evidence type="ECO:0000256" key="5">
    <source>
        <dbReference type="ARBA" id="ARBA00022989"/>
    </source>
</evidence>